<feature type="compositionally biased region" description="Acidic residues" evidence="2">
    <location>
        <begin position="34"/>
        <end position="46"/>
    </location>
</feature>
<feature type="compositionally biased region" description="Polar residues" evidence="2">
    <location>
        <begin position="586"/>
        <end position="602"/>
    </location>
</feature>
<evidence type="ECO:0000256" key="2">
    <source>
        <dbReference type="SAM" id="MobiDB-lite"/>
    </source>
</evidence>
<dbReference type="EMBL" id="LSRX01001139">
    <property type="protein sequence ID" value="OLP83127.1"/>
    <property type="molecule type" value="Genomic_DNA"/>
</dbReference>
<name>A0A1Q9CJU3_SYMMI</name>
<dbReference type="AlphaFoldDB" id="A0A1Q9CJU3"/>
<feature type="compositionally biased region" description="Low complexity" evidence="2">
    <location>
        <begin position="23"/>
        <end position="33"/>
    </location>
</feature>
<reference evidence="3 4" key="1">
    <citation type="submission" date="2016-02" db="EMBL/GenBank/DDBJ databases">
        <title>Genome analysis of coral dinoflagellate symbionts highlights evolutionary adaptations to a symbiotic lifestyle.</title>
        <authorList>
            <person name="Aranda M."/>
            <person name="Li Y."/>
            <person name="Liew Y.J."/>
            <person name="Baumgarten S."/>
            <person name="Simakov O."/>
            <person name="Wilson M."/>
            <person name="Piel J."/>
            <person name="Ashoor H."/>
            <person name="Bougouffa S."/>
            <person name="Bajic V.B."/>
            <person name="Ryu T."/>
            <person name="Ravasi T."/>
            <person name="Bayer T."/>
            <person name="Micklem G."/>
            <person name="Kim H."/>
            <person name="Bhak J."/>
            <person name="Lajeunesse T.C."/>
            <person name="Voolstra C.R."/>
        </authorList>
    </citation>
    <scope>NUCLEOTIDE SEQUENCE [LARGE SCALE GENOMIC DNA]</scope>
    <source>
        <strain evidence="3 4">CCMP2467</strain>
    </source>
</reference>
<gene>
    <name evidence="3" type="ORF">AK812_SmicGene36165</name>
</gene>
<feature type="compositionally biased region" description="Basic residues" evidence="2">
    <location>
        <begin position="56"/>
        <end position="66"/>
    </location>
</feature>
<keyword evidence="1" id="KW-0175">Coiled coil</keyword>
<evidence type="ECO:0000313" key="3">
    <source>
        <dbReference type="EMBL" id="OLP83127.1"/>
    </source>
</evidence>
<accession>A0A1Q9CJU3</accession>
<feature type="region of interest" description="Disordered" evidence="2">
    <location>
        <begin position="1"/>
        <end position="79"/>
    </location>
</feature>
<protein>
    <submittedName>
        <fullName evidence="3">Uncharacterized protein</fullName>
    </submittedName>
</protein>
<keyword evidence="4" id="KW-1185">Reference proteome</keyword>
<dbReference type="Proteomes" id="UP000186817">
    <property type="component" value="Unassembled WGS sequence"/>
</dbReference>
<feature type="region of interest" description="Disordered" evidence="2">
    <location>
        <begin position="728"/>
        <end position="759"/>
    </location>
</feature>
<evidence type="ECO:0000256" key="1">
    <source>
        <dbReference type="SAM" id="Coils"/>
    </source>
</evidence>
<organism evidence="3 4">
    <name type="scientific">Symbiodinium microadriaticum</name>
    <name type="common">Dinoflagellate</name>
    <name type="synonym">Zooxanthella microadriatica</name>
    <dbReference type="NCBI Taxonomy" id="2951"/>
    <lineage>
        <taxon>Eukaryota</taxon>
        <taxon>Sar</taxon>
        <taxon>Alveolata</taxon>
        <taxon>Dinophyceae</taxon>
        <taxon>Suessiales</taxon>
        <taxon>Symbiodiniaceae</taxon>
        <taxon>Symbiodinium</taxon>
    </lineage>
</organism>
<dbReference type="OrthoDB" id="430480at2759"/>
<sequence>MAGEMPSGFSGWSREQWAEWWSTGAGEAAATATADDEEEEEEDDAETAQHQGGGGKAKRRKRKGPKNRGEGQMNREWFRVKQDHQRRVLAEAQLDRMMERESLVLGEAWAAEILAEEKERQLAVATSTAAEMTAKAEGLGDDLRQAIRKQEDLRRLWLDAEQKVHNLSGMLQKQQQLNAERLTDVTAARACLEKVRKDFKDYKADKEMKIQRLENQLFLERTEKSRLEQELSQARKDLIMGKAGFITQVAAKEKTIQALKNEKEALANLVSEFERHFTKRERPDLWSFDWLDFAWTLEYRESACCQGLTLPALVLCLALFQVEDCGVVEPCSVQFCCRDLRVLAVASLGARLLVGFLVDPRWSGGLGREKSQVGRESSQAAMPFMRNAESKRIQYLRRQLRRGHSEKGREFTEEDKHAKEGDVKQDGVVLRGEVGRAKLRGFQGDAVFRFGSVYCRLVELGAQAMLQLEPFSAEQMQELLEEGIECKVLAVTKKAVVEARLNPDGKVETQAPSEVHEAVSAEVRDEENESEAEVRDQEPEAVSVEEELLSEWKRTVQGRTVSFDFVQNSIFWPTSRPGLRAQVSTARSFRTSKGTSSASTRSFGARRSRGYVLPPRRRLPWTTTSGEAPAGSSRGVPRDQGARAGGGACSGCRALWARSSRLELFLDDEVCYDDARDRVVSGLLDGWACDCEMILGEEVTPLKELPMFGRLKAGARIRLQLSSLCWNTTTPQPMAEPSEKPRSDEGSTAVPETEEVGGGWLELAAPTLDEYEEALKILASKLEDRTFAEHKLR</sequence>
<feature type="coiled-coil region" evidence="1">
    <location>
        <begin position="196"/>
        <end position="276"/>
    </location>
</feature>
<feature type="region of interest" description="Disordered" evidence="2">
    <location>
        <begin position="616"/>
        <end position="643"/>
    </location>
</feature>
<feature type="region of interest" description="Disordered" evidence="2">
    <location>
        <begin position="586"/>
        <end position="605"/>
    </location>
</feature>
<proteinExistence type="predicted"/>
<evidence type="ECO:0000313" key="4">
    <source>
        <dbReference type="Proteomes" id="UP000186817"/>
    </source>
</evidence>
<comment type="caution">
    <text evidence="3">The sequence shown here is derived from an EMBL/GenBank/DDBJ whole genome shotgun (WGS) entry which is preliminary data.</text>
</comment>